<dbReference type="Proteomes" id="UP000469424">
    <property type="component" value="Unassembled WGS sequence"/>
</dbReference>
<gene>
    <name evidence="1" type="ORF">FYJ65_03830</name>
</gene>
<dbReference type="InterPro" id="IPR043743">
    <property type="entry name" value="DUF5688"/>
</dbReference>
<keyword evidence="2" id="KW-1185">Reference proteome</keyword>
<reference evidence="1 2" key="1">
    <citation type="submission" date="2019-08" db="EMBL/GenBank/DDBJ databases">
        <title>In-depth cultivation of the pig gut microbiome towards novel bacterial diversity and tailored functional studies.</title>
        <authorList>
            <person name="Wylensek D."/>
            <person name="Hitch T.C.A."/>
            <person name="Clavel T."/>
        </authorList>
    </citation>
    <scope>NUCLEOTIDE SEQUENCE [LARGE SCALE GENOMIC DNA]</scope>
    <source>
        <strain evidence="1 2">WCA-MUC-591-APC-4B</strain>
    </source>
</reference>
<sequence length="326" mass="37249">MKRKKEKMSKKQFAETMAQELNRYFEENLTMEVHAAIREFVKTNDYTHYAIVLERPGVYALPALNVDIFYEEYKHGDSIESISRSLAWNAMGAIMMPPPVNGMDGIPKKDFGVKLSARVVSKQRNEKYLEDVPCRDVVPGITMFASVEIIVEDMDSWQCRITNPMMKEMEYQPDELIDEALMLSEEYYPPMLMTFSDGNAEGENLLEKEGYAMNDDSMYILTTNRFQLGAVALFYPGVAEKIAEMAGGNFYAIPSSVHEFIILPESDKYSEEELQAMLESGNREVVSEDDILSDTIYVYDRHLGLLLSCSEYSGMCGTEFCETMWC</sequence>
<comment type="caution">
    <text evidence="1">The sequence shown here is derived from an EMBL/GenBank/DDBJ whole genome shotgun (WGS) entry which is preliminary data.</text>
</comment>
<evidence type="ECO:0000313" key="2">
    <source>
        <dbReference type="Proteomes" id="UP000469424"/>
    </source>
</evidence>
<proteinExistence type="predicted"/>
<dbReference type="EMBL" id="VUNA01000005">
    <property type="protein sequence ID" value="MST70476.1"/>
    <property type="molecule type" value="Genomic_DNA"/>
</dbReference>
<dbReference type="RefSeq" id="WP_154554040.1">
    <property type="nucleotide sequence ID" value="NZ_JBJESO010000015.1"/>
</dbReference>
<dbReference type="AlphaFoldDB" id="A0A6N7XKK7"/>
<name>A0A6N7XKK7_9FIRM</name>
<evidence type="ECO:0000313" key="1">
    <source>
        <dbReference type="EMBL" id="MST70476.1"/>
    </source>
</evidence>
<organism evidence="1 2">
    <name type="scientific">Mogibacterium kristiansenii</name>
    <dbReference type="NCBI Taxonomy" id="2606708"/>
    <lineage>
        <taxon>Bacteria</taxon>
        <taxon>Bacillati</taxon>
        <taxon>Bacillota</taxon>
        <taxon>Clostridia</taxon>
        <taxon>Peptostreptococcales</taxon>
        <taxon>Anaerovoracaceae</taxon>
        <taxon>Mogibacterium</taxon>
    </lineage>
</organism>
<protein>
    <submittedName>
        <fullName evidence="1">Uncharacterized protein</fullName>
    </submittedName>
</protein>
<accession>A0A6N7XKK7</accession>
<dbReference type="Pfam" id="PF18941">
    <property type="entry name" value="DUF5688"/>
    <property type="match status" value="1"/>
</dbReference>